<dbReference type="EMBL" id="SNVV01000022">
    <property type="protein sequence ID" value="TDN47087.1"/>
    <property type="molecule type" value="Genomic_DNA"/>
</dbReference>
<evidence type="ECO:0000259" key="1">
    <source>
        <dbReference type="Pfam" id="PF21168"/>
    </source>
</evidence>
<dbReference type="InterPro" id="IPR049368">
    <property type="entry name" value="FkbO_Hyg5-like_N"/>
</dbReference>
<gene>
    <name evidence="2" type="ORF">C7389_12244</name>
</gene>
<dbReference type="Pfam" id="PF21168">
    <property type="entry name" value="FkbO_Hyg5-like_N"/>
    <property type="match status" value="1"/>
</dbReference>
<evidence type="ECO:0000313" key="2">
    <source>
        <dbReference type="EMBL" id="TDN47087.1"/>
    </source>
</evidence>
<dbReference type="InterPro" id="IPR035959">
    <property type="entry name" value="RutC-like_sf"/>
</dbReference>
<feature type="domain" description="Chorismatase FkbO/Hyg5-like N-terminal" evidence="1">
    <location>
        <begin position="69"/>
        <end position="202"/>
    </location>
</feature>
<dbReference type="RefSeq" id="WP_246034905.1">
    <property type="nucleotide sequence ID" value="NZ_SNVV01000022.1"/>
</dbReference>
<organism evidence="2 3">
    <name type="scientific">Azoarcus indigens</name>
    <dbReference type="NCBI Taxonomy" id="29545"/>
    <lineage>
        <taxon>Bacteria</taxon>
        <taxon>Pseudomonadati</taxon>
        <taxon>Pseudomonadota</taxon>
        <taxon>Betaproteobacteria</taxon>
        <taxon>Rhodocyclales</taxon>
        <taxon>Zoogloeaceae</taxon>
        <taxon>Azoarcus</taxon>
    </lineage>
</organism>
<dbReference type="CDD" id="cd06153">
    <property type="entry name" value="YjgF_YER057c_UK114_like_5"/>
    <property type="match status" value="1"/>
</dbReference>
<evidence type="ECO:0000313" key="3">
    <source>
        <dbReference type="Proteomes" id="UP000295129"/>
    </source>
</evidence>
<protein>
    <submittedName>
        <fullName evidence="2">Enamine deaminase RidA (YjgF/YER057c/UK114 family)</fullName>
    </submittedName>
</protein>
<keyword evidence="3" id="KW-1185">Reference proteome</keyword>
<dbReference type="AlphaFoldDB" id="A0A4R6DQ58"/>
<proteinExistence type="predicted"/>
<name>A0A4R6DQ58_9RHOO</name>
<dbReference type="Gene3D" id="3.30.1330.40">
    <property type="entry name" value="RutC-like"/>
    <property type="match status" value="1"/>
</dbReference>
<reference evidence="2 3" key="1">
    <citation type="submission" date="2019-03" db="EMBL/GenBank/DDBJ databases">
        <title>Genomic Encyclopedia of Type Strains, Phase IV (KMG-IV): sequencing the most valuable type-strain genomes for metagenomic binning, comparative biology and taxonomic classification.</title>
        <authorList>
            <person name="Goeker M."/>
        </authorList>
    </citation>
    <scope>NUCLEOTIDE SEQUENCE [LARGE SCALE GENOMIC DNA]</scope>
    <source>
        <strain evidence="2 3">DSM 12121</strain>
    </source>
</reference>
<comment type="caution">
    <text evidence="2">The sequence shown here is derived from an EMBL/GenBank/DDBJ whole genome shotgun (WGS) entry which is preliminary data.</text>
</comment>
<sequence>MTAAVMEHGASVAAPALQLHWPLAADVALDPHDLGALVFGAGPGRHPAGGPILQVMTPALAPARPWLAAWRSPAPVRAGRHGRVNYRCADGLLFGVVTVAEDEWDEASTQEGAPQHRLQHAAELAYRELFGTLDALAHPHLLRVWNYLPHINAEEGGEERYRQFNAGRQAAFAAHGRTLTGEVPAACALGVGGGPLAIAFLAATQPALAVENPRQVAAYDYPPEYGRRSPTFARAALARHGGQRLLFVSGTASIVGHRSLHAGDVVAQTRETLANIDALLAEAARLAPEAGFRAGDLAYVAYLRRPQDLPKVRAEVERHLGADAAIAYVQADVCRADLLVEIEASGGHPMEFRCR</sequence>
<dbReference type="Proteomes" id="UP000295129">
    <property type="component" value="Unassembled WGS sequence"/>
</dbReference>
<accession>A0A4R6DQ58</accession>
<dbReference type="SUPFAM" id="SSF55298">
    <property type="entry name" value="YjgF-like"/>
    <property type="match status" value="1"/>
</dbReference>